<dbReference type="SUPFAM" id="SSF81665">
    <property type="entry name" value="Calcium ATPase, transmembrane domain M"/>
    <property type="match status" value="1"/>
</dbReference>
<keyword evidence="7 11" id="KW-0067">ATP-binding</keyword>
<dbReference type="Pfam" id="PF04945">
    <property type="entry name" value="YHS"/>
    <property type="match status" value="3"/>
</dbReference>
<organism evidence="14 15">
    <name type="scientific">Solimonas marina</name>
    <dbReference type="NCBI Taxonomy" id="2714601"/>
    <lineage>
        <taxon>Bacteria</taxon>
        <taxon>Pseudomonadati</taxon>
        <taxon>Pseudomonadota</taxon>
        <taxon>Gammaproteobacteria</taxon>
        <taxon>Nevskiales</taxon>
        <taxon>Nevskiaceae</taxon>
        <taxon>Solimonas</taxon>
    </lineage>
</organism>
<evidence type="ECO:0000256" key="10">
    <source>
        <dbReference type="ARBA" id="ARBA00023136"/>
    </source>
</evidence>
<name>A0A970B627_9GAMM</name>
<evidence type="ECO:0000256" key="6">
    <source>
        <dbReference type="ARBA" id="ARBA00022741"/>
    </source>
</evidence>
<dbReference type="CDD" id="cd02094">
    <property type="entry name" value="P-type_ATPase_Cu-like"/>
    <property type="match status" value="1"/>
</dbReference>
<dbReference type="InterPro" id="IPR018303">
    <property type="entry name" value="ATPase_P-typ_P_site"/>
</dbReference>
<dbReference type="InterPro" id="IPR009078">
    <property type="entry name" value="Ferritin-like_SF"/>
</dbReference>
<dbReference type="AlphaFoldDB" id="A0A970B627"/>
<dbReference type="InterPro" id="IPR001757">
    <property type="entry name" value="P_typ_ATPase"/>
</dbReference>
<dbReference type="InterPro" id="IPR045800">
    <property type="entry name" value="HMBD"/>
</dbReference>
<evidence type="ECO:0000256" key="8">
    <source>
        <dbReference type="ARBA" id="ARBA00022967"/>
    </source>
</evidence>
<comment type="caution">
    <text evidence="14">The sequence shown here is derived from an EMBL/GenBank/DDBJ whole genome shotgun (WGS) entry which is preliminary data.</text>
</comment>
<keyword evidence="6 11" id="KW-0547">Nucleotide-binding</keyword>
<dbReference type="PRINTS" id="PR00943">
    <property type="entry name" value="CUATPASE"/>
</dbReference>
<dbReference type="PROSITE" id="PS00154">
    <property type="entry name" value="ATPASE_E1_E2"/>
    <property type="match status" value="1"/>
</dbReference>
<evidence type="ECO:0000313" key="14">
    <source>
        <dbReference type="EMBL" id="NKF22358.1"/>
    </source>
</evidence>
<dbReference type="EMBL" id="JAAVXB010000004">
    <property type="protein sequence ID" value="NKF22358.1"/>
    <property type="molecule type" value="Genomic_DNA"/>
</dbReference>
<dbReference type="InterPro" id="IPR044492">
    <property type="entry name" value="P_typ_ATPase_HD_dom"/>
</dbReference>
<reference evidence="14" key="1">
    <citation type="submission" date="2020-03" db="EMBL/GenBank/DDBJ databases">
        <title>Solimonas marina sp. nov., isolated from deep seawater of the Pacific Ocean.</title>
        <authorList>
            <person name="Liu X."/>
            <person name="Lai Q."/>
            <person name="Sun F."/>
            <person name="Gai Y."/>
            <person name="Li G."/>
            <person name="Shao Z."/>
        </authorList>
    </citation>
    <scope>NUCLEOTIDE SEQUENCE</scope>
    <source>
        <strain evidence="14">C16B3</strain>
    </source>
</reference>
<dbReference type="SFLD" id="SFLDS00003">
    <property type="entry name" value="Haloacid_Dehalogenase"/>
    <property type="match status" value="1"/>
</dbReference>
<evidence type="ECO:0000256" key="11">
    <source>
        <dbReference type="RuleBase" id="RU362081"/>
    </source>
</evidence>
<keyword evidence="4 11" id="KW-0812">Transmembrane</keyword>
<keyword evidence="3 11" id="KW-1003">Cell membrane</keyword>
<dbReference type="InterPro" id="IPR059000">
    <property type="entry name" value="ATPase_P-type_domA"/>
</dbReference>
<dbReference type="PRINTS" id="PR00119">
    <property type="entry name" value="CATATPASE"/>
</dbReference>
<dbReference type="SUPFAM" id="SSF81653">
    <property type="entry name" value="Calcium ATPase, transduction domain A"/>
    <property type="match status" value="1"/>
</dbReference>
<dbReference type="InterPro" id="IPR023299">
    <property type="entry name" value="ATPase_P-typ_cyto_dom_N"/>
</dbReference>
<dbReference type="Gene3D" id="3.40.50.1000">
    <property type="entry name" value="HAD superfamily/HAD-like"/>
    <property type="match status" value="1"/>
</dbReference>
<evidence type="ECO:0000256" key="4">
    <source>
        <dbReference type="ARBA" id="ARBA00022692"/>
    </source>
</evidence>
<keyword evidence="5 11" id="KW-0479">Metal-binding</keyword>
<dbReference type="SUPFAM" id="SSF56784">
    <property type="entry name" value="HAD-like"/>
    <property type="match status" value="1"/>
</dbReference>
<dbReference type="GO" id="GO:0043682">
    <property type="term" value="F:P-type divalent copper transporter activity"/>
    <property type="evidence" value="ECO:0007669"/>
    <property type="project" value="TreeGrafter"/>
</dbReference>
<comment type="subcellular location">
    <subcellularLocation>
        <location evidence="1">Cell membrane</location>
        <topology evidence="1">Multi-pass membrane protein</topology>
    </subcellularLocation>
</comment>
<keyword evidence="9 11" id="KW-1133">Transmembrane helix</keyword>
<dbReference type="GO" id="GO:0005886">
    <property type="term" value="C:plasma membrane"/>
    <property type="evidence" value="ECO:0007669"/>
    <property type="project" value="UniProtKB-SubCell"/>
</dbReference>
<evidence type="ECO:0000256" key="3">
    <source>
        <dbReference type="ARBA" id="ARBA00022475"/>
    </source>
</evidence>
<dbReference type="InterPro" id="IPR027256">
    <property type="entry name" value="P-typ_ATPase_IB"/>
</dbReference>
<keyword evidence="10 11" id="KW-0472">Membrane</keyword>
<keyword evidence="15" id="KW-1185">Reference proteome</keyword>
<feature type="transmembrane region" description="Helical" evidence="11">
    <location>
        <begin position="507"/>
        <end position="529"/>
    </location>
</feature>
<dbReference type="InterPro" id="IPR007029">
    <property type="entry name" value="YHS_dom"/>
</dbReference>
<dbReference type="GO" id="GO:0005507">
    <property type="term" value="F:copper ion binding"/>
    <property type="evidence" value="ECO:0007669"/>
    <property type="project" value="TreeGrafter"/>
</dbReference>
<feature type="transmembrane region" description="Helical" evidence="11">
    <location>
        <begin position="318"/>
        <end position="342"/>
    </location>
</feature>
<dbReference type="InterPro" id="IPR023298">
    <property type="entry name" value="ATPase_P-typ_TM_dom_sf"/>
</dbReference>
<dbReference type="SUPFAM" id="SSF47240">
    <property type="entry name" value="Ferritin-like"/>
    <property type="match status" value="3"/>
</dbReference>
<feature type="transmembrane region" description="Helical" evidence="11">
    <location>
        <begin position="287"/>
        <end position="306"/>
    </location>
</feature>
<dbReference type="InterPro" id="IPR012348">
    <property type="entry name" value="RNR-like"/>
</dbReference>
<feature type="transmembrane region" description="Helical" evidence="11">
    <location>
        <begin position="354"/>
        <end position="372"/>
    </location>
</feature>
<sequence length="911" mass="95325">MNDLSTPKPSTATDPVCGMSVNPAAGKPRHEHNGQTYWFCCDGCRKKFAADPGAYLKTQATPGGCCGSAAKTPAAPATATDPVCGMSVDTAAGKPHHQHDGQTYWFCCDGCRKKFAADPAAYLHAQKKSAGCCGSQPATSDAETATDPVCGMQVEVATSTRHSAWQGQTYHFCSDHCLHKFSADPQHWITRDPHQVDASNVPEGTMWICPMDPEVRQDHPGACPKCGMALEPESPTAGPEDDSELRDMRRRFVIGLAFSIPLLWLSMGTMLPGAASPLHWLAPRVDAWLQLLLALPVVLWAGAPFWQRGWASLVYRSLNMFTLIGLGVASAFAFSIVALLAPHWLPATDGMPDLYFEAAAVITTLALLGQVLELRARAQTSGAIRALLALAPPQAHRLDGNDHESDVPLESVAVGDRLRVRPGEKMPVDGTVLDGDTHVDESMLTGESSPQRRRRGDTVTAGSVNGSGTLLIEAKHVGNDTLLAQIVKQVAQAQRSRAPVQRLADRVAAIFVPAVITIAVLAGLGWAWFGPAPVAAHALVAAVSVLIVACPCALGLATPMSIMVGVGRGAQLGVLIRDAAALETLQTIDTLVVDKTGTLTEGKPSLRKVAALDGVDEQRVLQLAASVESASEHPLARAIVNAAKARDLALPTAQNFGSDPGLGVWAQADGAEVLVGNVALLQQRGVDAAALSSAASTLREHGDTAVLVAIDGQPAGVLAIADAIKAGTLDALRDLHAAGVRVLMVTGDHTVTAQAVAKELGIDEVVAEVLPADKAAVVTRLQREGRRVAMAGDGVNDAPALATANVGIAMGTGTDVAMESAGVTLLSGDLRGIATALRLSRATMRNIRQNLLFAFGYNALGVPIAAGLLYPLTGWLLSPMLASAAMSLSSVSVIGNALRLRGWHLKAPKTP</sequence>
<feature type="region of interest" description="Disordered" evidence="12">
    <location>
        <begin position="425"/>
        <end position="459"/>
    </location>
</feature>
<dbReference type="NCBIfam" id="TIGR01494">
    <property type="entry name" value="ATPase_P-type"/>
    <property type="match status" value="1"/>
</dbReference>
<dbReference type="Gene3D" id="3.40.1110.10">
    <property type="entry name" value="Calcium-transporting ATPase, cytoplasmic domain N"/>
    <property type="match status" value="1"/>
</dbReference>
<evidence type="ECO:0000256" key="7">
    <source>
        <dbReference type="ARBA" id="ARBA00022840"/>
    </source>
</evidence>
<dbReference type="InterPro" id="IPR008250">
    <property type="entry name" value="ATPase_P-typ_transduc_dom_A_sf"/>
</dbReference>
<dbReference type="GO" id="GO:0016887">
    <property type="term" value="F:ATP hydrolysis activity"/>
    <property type="evidence" value="ECO:0007669"/>
    <property type="project" value="InterPro"/>
</dbReference>
<gene>
    <name evidence="14" type="ORF">G7Y82_08505</name>
</gene>
<proteinExistence type="inferred from homology"/>
<feature type="transmembrane region" description="Helical" evidence="11">
    <location>
        <begin position="876"/>
        <end position="898"/>
    </location>
</feature>
<feature type="domain" description="TRASH" evidence="13">
    <location>
        <begin position="14"/>
        <end position="52"/>
    </location>
</feature>
<dbReference type="GO" id="GO:0055070">
    <property type="term" value="P:copper ion homeostasis"/>
    <property type="evidence" value="ECO:0007669"/>
    <property type="project" value="TreeGrafter"/>
</dbReference>
<evidence type="ECO:0000259" key="13">
    <source>
        <dbReference type="SMART" id="SM00746"/>
    </source>
</evidence>
<evidence type="ECO:0000256" key="2">
    <source>
        <dbReference type="ARBA" id="ARBA00006024"/>
    </source>
</evidence>
<keyword evidence="8" id="KW-1278">Translocase</keyword>
<comment type="similarity">
    <text evidence="2 11">Belongs to the cation transport ATPase (P-type) (TC 3.A.3) family. Type IB subfamily.</text>
</comment>
<protein>
    <submittedName>
        <fullName evidence="14">Heavy metal translocating P-type ATPase</fullName>
    </submittedName>
</protein>
<feature type="domain" description="TRASH" evidence="13">
    <location>
        <begin position="81"/>
        <end position="119"/>
    </location>
</feature>
<dbReference type="GO" id="GO:0060003">
    <property type="term" value="P:copper ion export"/>
    <property type="evidence" value="ECO:0007669"/>
    <property type="project" value="UniProtKB-ARBA"/>
</dbReference>
<dbReference type="NCBIfam" id="TIGR01525">
    <property type="entry name" value="ATPase-IB_hvy"/>
    <property type="match status" value="1"/>
</dbReference>
<evidence type="ECO:0000256" key="5">
    <source>
        <dbReference type="ARBA" id="ARBA00022723"/>
    </source>
</evidence>
<evidence type="ECO:0000256" key="1">
    <source>
        <dbReference type="ARBA" id="ARBA00004651"/>
    </source>
</evidence>
<evidence type="ECO:0000313" key="15">
    <source>
        <dbReference type="Proteomes" id="UP000653472"/>
    </source>
</evidence>
<dbReference type="GO" id="GO:0016491">
    <property type="term" value="F:oxidoreductase activity"/>
    <property type="evidence" value="ECO:0007669"/>
    <property type="project" value="InterPro"/>
</dbReference>
<dbReference type="NCBIfam" id="TIGR01511">
    <property type="entry name" value="ATPase-IB1_Cu"/>
    <property type="match status" value="1"/>
</dbReference>
<dbReference type="PANTHER" id="PTHR43520:SF8">
    <property type="entry name" value="P-TYPE CU(+) TRANSPORTER"/>
    <property type="match status" value="1"/>
</dbReference>
<dbReference type="FunFam" id="2.70.150.10:FF:000020">
    <property type="entry name" value="Copper-exporting P-type ATPase A"/>
    <property type="match status" value="1"/>
</dbReference>
<feature type="transmembrane region" description="Helical" evidence="11">
    <location>
        <begin position="851"/>
        <end position="870"/>
    </location>
</feature>
<dbReference type="PANTHER" id="PTHR43520">
    <property type="entry name" value="ATP7, ISOFORM B"/>
    <property type="match status" value="1"/>
</dbReference>
<dbReference type="InterPro" id="IPR036412">
    <property type="entry name" value="HAD-like_sf"/>
</dbReference>
<feature type="transmembrane region" description="Helical" evidence="11">
    <location>
        <begin position="535"/>
        <end position="558"/>
    </location>
</feature>
<dbReference type="Proteomes" id="UP000653472">
    <property type="component" value="Unassembled WGS sequence"/>
</dbReference>
<evidence type="ECO:0000256" key="12">
    <source>
        <dbReference type="SAM" id="MobiDB-lite"/>
    </source>
</evidence>
<dbReference type="RefSeq" id="WP_168147624.1">
    <property type="nucleotide sequence ID" value="NZ_JAAVXB010000004.1"/>
</dbReference>
<dbReference type="Gene3D" id="2.70.150.10">
    <property type="entry name" value="Calcium-transporting ATPase, cytoplasmic transduction domain A"/>
    <property type="match status" value="1"/>
</dbReference>
<evidence type="ECO:0000256" key="9">
    <source>
        <dbReference type="ARBA" id="ARBA00022989"/>
    </source>
</evidence>
<feature type="transmembrane region" description="Helical" evidence="11">
    <location>
        <begin position="252"/>
        <end position="275"/>
    </location>
</feature>
<dbReference type="InterPro" id="IPR023214">
    <property type="entry name" value="HAD_sf"/>
</dbReference>
<dbReference type="SFLD" id="SFLDG00002">
    <property type="entry name" value="C1.7:_P-type_atpase_like"/>
    <property type="match status" value="1"/>
</dbReference>
<feature type="domain" description="TRASH" evidence="13">
    <location>
        <begin position="147"/>
        <end position="185"/>
    </location>
</feature>
<dbReference type="Gene3D" id="1.10.620.20">
    <property type="entry name" value="Ribonucleotide Reductase, subunit A"/>
    <property type="match status" value="3"/>
</dbReference>
<dbReference type="Pfam" id="PF00122">
    <property type="entry name" value="E1-E2_ATPase"/>
    <property type="match status" value="1"/>
</dbReference>
<accession>A0A970B627</accession>
<dbReference type="Pfam" id="PF00702">
    <property type="entry name" value="Hydrolase"/>
    <property type="match status" value="1"/>
</dbReference>
<dbReference type="SMART" id="SM00746">
    <property type="entry name" value="TRASH"/>
    <property type="match status" value="3"/>
</dbReference>
<dbReference type="GO" id="GO:0005524">
    <property type="term" value="F:ATP binding"/>
    <property type="evidence" value="ECO:0007669"/>
    <property type="project" value="UniProtKB-UniRule"/>
</dbReference>
<dbReference type="Pfam" id="PF19335">
    <property type="entry name" value="HMBD"/>
    <property type="match status" value="1"/>
</dbReference>
<dbReference type="SFLD" id="SFLDF00027">
    <property type="entry name" value="p-type_atpase"/>
    <property type="match status" value="1"/>
</dbReference>
<dbReference type="InterPro" id="IPR011017">
    <property type="entry name" value="TRASH_dom"/>
</dbReference>